<dbReference type="EMBL" id="ABIA03000002">
    <property type="protein sequence ID" value="EDQ33997.2"/>
    <property type="molecule type" value="Genomic_DNA"/>
</dbReference>
<organism evidence="2 3">
    <name type="scientific">Hoeflea phototrophica (strain DSM 17068 / NCIMB 14078 / DFL-43)</name>
    <dbReference type="NCBI Taxonomy" id="411684"/>
    <lineage>
        <taxon>Bacteria</taxon>
        <taxon>Pseudomonadati</taxon>
        <taxon>Pseudomonadota</taxon>
        <taxon>Alphaproteobacteria</taxon>
        <taxon>Hyphomicrobiales</taxon>
        <taxon>Rhizobiaceae</taxon>
        <taxon>Hoeflea</taxon>
    </lineage>
</organism>
<reference evidence="2 3" key="1">
    <citation type="submission" date="2007-10" db="EMBL/GenBank/DDBJ databases">
        <authorList>
            <person name="Wagner-Dobler I."/>
            <person name="Ferriera S."/>
            <person name="Johnson J."/>
            <person name="Kravitz S."/>
            <person name="Beeson K."/>
            <person name="Sutton G."/>
            <person name="Rogers Y.-H."/>
            <person name="Friedman R."/>
            <person name="Frazier M."/>
            <person name="Venter J.C."/>
        </authorList>
    </citation>
    <scope>NUCLEOTIDE SEQUENCE [LARGE SCALE GENOMIC DNA]</scope>
    <source>
        <strain evidence="2 3">DFL-43</strain>
    </source>
</reference>
<proteinExistence type="predicted"/>
<evidence type="ECO:0000313" key="3">
    <source>
        <dbReference type="Proteomes" id="UP000004291"/>
    </source>
</evidence>
<feature type="chain" id="PRO_5002737203" evidence="1">
    <location>
        <begin position="21"/>
        <end position="265"/>
    </location>
</feature>
<keyword evidence="3" id="KW-1185">Reference proteome</keyword>
<evidence type="ECO:0000256" key="1">
    <source>
        <dbReference type="SAM" id="SignalP"/>
    </source>
</evidence>
<gene>
    <name evidence="2" type="ORF">HPDFL43_06070</name>
</gene>
<dbReference type="Proteomes" id="UP000004291">
    <property type="component" value="Chromosome"/>
</dbReference>
<dbReference type="AlphaFoldDB" id="A9D4Z6"/>
<feature type="signal peptide" evidence="1">
    <location>
        <begin position="1"/>
        <end position="20"/>
    </location>
</feature>
<dbReference type="eggNOG" id="ENOG502ZHHJ">
    <property type="taxonomic scope" value="Bacteria"/>
</dbReference>
<accession>A9D4Z6</accession>
<name>A9D4Z6_HOEPD</name>
<sequence length="265" mass="28785">MRLSFSVLILCLMVFSPARSETLTSIPSASIDDPKSFWRAAMEEFYGPYDNRRKCWVAARAAEPLCMRPHLLSTVIEDGVPTLYAAMAGYAITPEGGHADCHACSGKLGLVILRPRGDRLALVASNDLTTDAGSWGQVPPEEAFRVVELGKNNHGWLMEFYYTGQGYTEGGVGVFGAIGDRVLDLGFISTHSDNRGTCGDGLGVCYKYSYEILNDPTVSDARFGDLIARKLESSKRGAPATVRVQFSESDLKYLTPPDLEAALGN</sequence>
<protein>
    <submittedName>
        <fullName evidence="2">Uncharacterized protein</fullName>
    </submittedName>
</protein>
<dbReference type="HOGENOM" id="CLU_1048765_0_0_5"/>
<dbReference type="RefSeq" id="WP_156970235.1">
    <property type="nucleotide sequence ID" value="NZ_CM002917.1"/>
</dbReference>
<dbReference type="STRING" id="411684.HPDFL43_06070"/>
<dbReference type="OrthoDB" id="8112570at2"/>
<reference evidence="2 3" key="2">
    <citation type="submission" date="2012-06" db="EMBL/GenBank/DDBJ databases">
        <authorList>
            <person name="Fiebig A."/>
        </authorList>
    </citation>
    <scope>NUCLEOTIDE SEQUENCE [LARGE SCALE GENOMIC DNA]</scope>
    <source>
        <strain evidence="2 3">DFL-43</strain>
    </source>
</reference>
<comment type="caution">
    <text evidence="2">The sequence shown here is derived from an EMBL/GenBank/DDBJ whole genome shotgun (WGS) entry which is preliminary data.</text>
</comment>
<keyword evidence="1" id="KW-0732">Signal</keyword>
<evidence type="ECO:0000313" key="2">
    <source>
        <dbReference type="EMBL" id="EDQ33997.2"/>
    </source>
</evidence>